<dbReference type="SUPFAM" id="SSF46785">
    <property type="entry name" value="Winged helix' DNA-binding domain"/>
    <property type="match status" value="1"/>
</dbReference>
<organism evidence="2 3">
    <name type="scientific">Bacillus cereus</name>
    <dbReference type="NCBI Taxonomy" id="1396"/>
    <lineage>
        <taxon>Bacteria</taxon>
        <taxon>Bacillati</taxon>
        <taxon>Bacillota</taxon>
        <taxon>Bacilli</taxon>
        <taxon>Bacillales</taxon>
        <taxon>Bacillaceae</taxon>
        <taxon>Bacillus</taxon>
        <taxon>Bacillus cereus group</taxon>
    </lineage>
</organism>
<proteinExistence type="predicted"/>
<dbReference type="Proteomes" id="UP000224413">
    <property type="component" value="Unassembled WGS sequence"/>
</dbReference>
<name>A0A9X6ZZ30_BACCE</name>
<protein>
    <recommendedName>
        <fullName evidence="1">Plasmid replication protein RepL domain-containing protein</fullName>
    </recommendedName>
</protein>
<evidence type="ECO:0000313" key="3">
    <source>
        <dbReference type="Proteomes" id="UP000224413"/>
    </source>
</evidence>
<sequence>MWCNIVATFCFFFETSCCNDKLQMVKSGHETGCFKNYTLMYSGRLHMFAGKEKDTEVKYVALENAEIFDSASEALEAKRAKESQKNKNFIQISRGLGTKALAYIISENAVAGQLYMFFIENMDVNSNSIMASHKILEEVTGKSRTTIFRAISCLEENGLIAIGKVGNTNVYILNPEVAWATSRDKKDFVNFKGNILLGRTENKDLFNKFERSKYIKTNVLR</sequence>
<comment type="caution">
    <text evidence="2">The sequence shown here is derived from an EMBL/GenBank/DDBJ whole genome shotgun (WGS) entry which is preliminary data.</text>
</comment>
<accession>A0A9X6ZZ30</accession>
<evidence type="ECO:0000259" key="1">
    <source>
        <dbReference type="Pfam" id="PF05732"/>
    </source>
</evidence>
<dbReference type="GO" id="GO:0006260">
    <property type="term" value="P:DNA replication"/>
    <property type="evidence" value="ECO:0007669"/>
    <property type="project" value="InterPro"/>
</dbReference>
<dbReference type="GO" id="GO:0006276">
    <property type="term" value="P:plasmid maintenance"/>
    <property type="evidence" value="ECO:0007669"/>
    <property type="project" value="InterPro"/>
</dbReference>
<reference evidence="2 3" key="1">
    <citation type="submission" date="2017-09" db="EMBL/GenBank/DDBJ databases">
        <title>Large-scale bioinformatics analysis of Bacillus genomes uncovers conserved roles of natural products in bacterial physiology.</title>
        <authorList>
            <consortium name="Agbiome Team Llc"/>
            <person name="Bleich R.M."/>
            <person name="Grubbs K.J."/>
            <person name="Santa Maria K.C."/>
            <person name="Allen S.E."/>
            <person name="Farag S."/>
            <person name="Shank E.A."/>
            <person name="Bowers A."/>
        </authorList>
    </citation>
    <scope>NUCLEOTIDE SEQUENCE [LARGE SCALE GENOMIC DNA]</scope>
    <source>
        <strain evidence="2 3">AFS083741</strain>
    </source>
</reference>
<dbReference type="InterPro" id="IPR036390">
    <property type="entry name" value="WH_DNA-bd_sf"/>
</dbReference>
<feature type="domain" description="Plasmid replication protein RepL" evidence="1">
    <location>
        <begin position="67"/>
        <end position="187"/>
    </location>
</feature>
<dbReference type="AlphaFoldDB" id="A0A9X6ZZ30"/>
<dbReference type="InterPro" id="IPR008813">
    <property type="entry name" value="Plasmid_replication_RepL"/>
</dbReference>
<evidence type="ECO:0000313" key="2">
    <source>
        <dbReference type="EMBL" id="PFK17950.1"/>
    </source>
</evidence>
<gene>
    <name evidence="2" type="ORF">COI98_13490</name>
</gene>
<dbReference type="Pfam" id="PF05732">
    <property type="entry name" value="RepL"/>
    <property type="match status" value="1"/>
</dbReference>
<dbReference type="EMBL" id="NUWJ01000116">
    <property type="protein sequence ID" value="PFK17950.1"/>
    <property type="molecule type" value="Genomic_DNA"/>
</dbReference>